<organism evidence="1 2">
    <name type="scientific">Marinobacter mobilis</name>
    <dbReference type="NCBI Taxonomy" id="488533"/>
    <lineage>
        <taxon>Bacteria</taxon>
        <taxon>Pseudomonadati</taxon>
        <taxon>Pseudomonadota</taxon>
        <taxon>Gammaproteobacteria</taxon>
        <taxon>Pseudomonadales</taxon>
        <taxon>Marinobacteraceae</taxon>
        <taxon>Marinobacter</taxon>
    </lineage>
</organism>
<proteinExistence type="predicted"/>
<dbReference type="OrthoDB" id="9853204at2"/>
<accession>A0A1H2QTU0</accession>
<protein>
    <submittedName>
        <fullName evidence="1">Uncharacterized protein</fullName>
    </submittedName>
</protein>
<sequence length="78" mass="8997">MLAERTDQIGKNSVYTVMSRDCLDVLAHGHWSRHGFFNVSEYELQLSGGETLYRSECFDAIQNFITMLTEPCRVMFPC</sequence>
<evidence type="ECO:0000313" key="2">
    <source>
        <dbReference type="Proteomes" id="UP000199675"/>
    </source>
</evidence>
<dbReference type="AlphaFoldDB" id="A0A1H2QTU0"/>
<reference evidence="1 2" key="1">
    <citation type="submission" date="2016-10" db="EMBL/GenBank/DDBJ databases">
        <authorList>
            <person name="de Groot N.N."/>
        </authorList>
    </citation>
    <scope>NUCLEOTIDE SEQUENCE [LARGE SCALE GENOMIC DNA]</scope>
    <source>
        <strain evidence="1 2">CGMCC 1.7059</strain>
    </source>
</reference>
<dbReference type="STRING" id="488533.SAMN04487960_101328"/>
<dbReference type="Proteomes" id="UP000199675">
    <property type="component" value="Unassembled WGS sequence"/>
</dbReference>
<gene>
    <name evidence="1" type="ORF">SAMN04487960_101328</name>
</gene>
<evidence type="ECO:0000313" key="1">
    <source>
        <dbReference type="EMBL" id="SDW10561.1"/>
    </source>
</evidence>
<name>A0A1H2QTU0_9GAMM</name>
<dbReference type="RefSeq" id="WP_091811193.1">
    <property type="nucleotide sequence ID" value="NZ_FNNE01000001.1"/>
</dbReference>
<keyword evidence="2" id="KW-1185">Reference proteome</keyword>
<dbReference type="EMBL" id="FNNE01000001">
    <property type="protein sequence ID" value="SDW10561.1"/>
    <property type="molecule type" value="Genomic_DNA"/>
</dbReference>